<gene>
    <name evidence="2" type="primary">tam</name>
    <name evidence="2" type="ORF">CRYO30217_00070</name>
</gene>
<dbReference type="EMBL" id="OU015584">
    <property type="protein sequence ID" value="CAG5076332.1"/>
    <property type="molecule type" value="Genomic_DNA"/>
</dbReference>
<dbReference type="PANTHER" id="PTHR43861">
    <property type="entry name" value="TRANS-ACONITATE 2-METHYLTRANSFERASE-RELATED"/>
    <property type="match status" value="1"/>
</dbReference>
<dbReference type="EC" id="2.1.1.144" evidence="2"/>
<dbReference type="AlphaFoldDB" id="A0A916JIY4"/>
<evidence type="ECO:0000313" key="2">
    <source>
        <dbReference type="EMBL" id="CAG5076332.1"/>
    </source>
</evidence>
<sequence>MTSDHQIFENNYLSVREKEQRVYTDSQIKKLPYIAPNLEQKGEWILRTKTTNRFLNYIQKQDFKHVLDLGCGNGWFTHLIAKALPNTSVLGGDINQMELDQATRCFSNANLNFQFIDVFDFEPDQQFDLITINAAIQYFPSVAQLLTKVQSLLTEHGEFHVLDSPVYNDANKAEEARQRSIAYYSKMGVPELSNSYHHHTWQDFSTFDVLYQPSKNKLVRKIKNDSPFPWLRFTMAINNWAESDRTKI</sequence>
<dbReference type="GO" id="GO:0030798">
    <property type="term" value="F:trans-aconitate 2-methyltransferase activity"/>
    <property type="evidence" value="ECO:0007669"/>
    <property type="project" value="UniProtKB-EC"/>
</dbReference>
<keyword evidence="2" id="KW-0808">Transferase</keyword>
<evidence type="ECO:0000313" key="3">
    <source>
        <dbReference type="Proteomes" id="UP000683507"/>
    </source>
</evidence>
<dbReference type="Proteomes" id="UP000683507">
    <property type="component" value="Chromosome"/>
</dbReference>
<dbReference type="CDD" id="cd02440">
    <property type="entry name" value="AdoMet_MTases"/>
    <property type="match status" value="1"/>
</dbReference>
<accession>A0A916JIY4</accession>
<dbReference type="GO" id="GO:0032259">
    <property type="term" value="P:methylation"/>
    <property type="evidence" value="ECO:0007669"/>
    <property type="project" value="UniProtKB-KW"/>
</dbReference>
<dbReference type="Gene3D" id="3.40.50.150">
    <property type="entry name" value="Vaccinia Virus protein VP39"/>
    <property type="match status" value="1"/>
</dbReference>
<dbReference type="KEGG" id="ptan:CRYO30217_00070"/>
<dbReference type="InterPro" id="IPR025714">
    <property type="entry name" value="Methyltranfer_dom"/>
</dbReference>
<dbReference type="Pfam" id="PF13847">
    <property type="entry name" value="Methyltransf_31"/>
    <property type="match status" value="1"/>
</dbReference>
<keyword evidence="3" id="KW-1185">Reference proteome</keyword>
<organism evidence="2 3">
    <name type="scientific">Parvicella tangerina</name>
    <dbReference type="NCBI Taxonomy" id="2829795"/>
    <lineage>
        <taxon>Bacteria</taxon>
        <taxon>Pseudomonadati</taxon>
        <taxon>Bacteroidota</taxon>
        <taxon>Flavobacteriia</taxon>
        <taxon>Flavobacteriales</taxon>
        <taxon>Parvicellaceae</taxon>
        <taxon>Parvicella</taxon>
    </lineage>
</organism>
<feature type="domain" description="Methyltransferase" evidence="1">
    <location>
        <begin position="64"/>
        <end position="165"/>
    </location>
</feature>
<dbReference type="RefSeq" id="WP_258540314.1">
    <property type="nucleotide sequence ID" value="NZ_OU015584.1"/>
</dbReference>
<evidence type="ECO:0000259" key="1">
    <source>
        <dbReference type="Pfam" id="PF13847"/>
    </source>
</evidence>
<protein>
    <submittedName>
        <fullName evidence="2">Trans-aconitate 2-methyltransferase</fullName>
        <ecNumber evidence="2">2.1.1.144</ecNumber>
    </submittedName>
</protein>
<dbReference type="SUPFAM" id="SSF53335">
    <property type="entry name" value="S-adenosyl-L-methionine-dependent methyltransferases"/>
    <property type="match status" value="1"/>
</dbReference>
<keyword evidence="2" id="KW-0489">Methyltransferase</keyword>
<reference evidence="2" key="1">
    <citation type="submission" date="2021-04" db="EMBL/GenBank/DDBJ databases">
        <authorList>
            <person name="Rodrigo-Torres L."/>
            <person name="Arahal R. D."/>
            <person name="Lucena T."/>
        </authorList>
    </citation>
    <scope>NUCLEOTIDE SEQUENCE</scope>
    <source>
        <strain evidence="2">AS29M-1</strain>
    </source>
</reference>
<dbReference type="InterPro" id="IPR029063">
    <property type="entry name" value="SAM-dependent_MTases_sf"/>
</dbReference>
<proteinExistence type="predicted"/>
<name>A0A916JIY4_9FLAO</name>